<comment type="similarity">
    <text evidence="1">Belongs to the PPR family. P subfamily.</text>
</comment>
<reference evidence="4 5" key="1">
    <citation type="journal article" date="2023" name="Hortic Res">
        <title>Pangenome of water caltrop reveals structural variations and asymmetric subgenome divergence after allopolyploidization.</title>
        <authorList>
            <person name="Zhang X."/>
            <person name="Chen Y."/>
            <person name="Wang L."/>
            <person name="Yuan Y."/>
            <person name="Fang M."/>
            <person name="Shi L."/>
            <person name="Lu R."/>
            <person name="Comes H.P."/>
            <person name="Ma Y."/>
            <person name="Chen Y."/>
            <person name="Huang G."/>
            <person name="Zhou Y."/>
            <person name="Zheng Z."/>
            <person name="Qiu Y."/>
        </authorList>
    </citation>
    <scope>NUCLEOTIDE SEQUENCE [LARGE SCALE GENOMIC DNA]</scope>
    <source>
        <tissue evidence="4">Roots</tissue>
    </source>
</reference>
<dbReference type="InterPro" id="IPR002885">
    <property type="entry name" value="PPR_rpt"/>
</dbReference>
<name>A0AAN7GT60_9MYRT</name>
<proteinExistence type="inferred from homology"/>
<evidence type="ECO:0000256" key="3">
    <source>
        <dbReference type="PROSITE-ProRule" id="PRU00708"/>
    </source>
</evidence>
<evidence type="ECO:0000256" key="2">
    <source>
        <dbReference type="ARBA" id="ARBA00022737"/>
    </source>
</evidence>
<dbReference type="InterPro" id="IPR011990">
    <property type="entry name" value="TPR-like_helical_dom_sf"/>
</dbReference>
<dbReference type="PANTHER" id="PTHR46128">
    <property type="entry name" value="MITOCHONDRIAL GROUP I INTRON SPLICING FACTOR CCM1"/>
    <property type="match status" value="1"/>
</dbReference>
<feature type="repeat" description="PPR" evidence="3">
    <location>
        <begin position="291"/>
        <end position="325"/>
    </location>
</feature>
<dbReference type="SUPFAM" id="SSF48452">
    <property type="entry name" value="TPR-like"/>
    <property type="match status" value="1"/>
</dbReference>
<dbReference type="Pfam" id="PF13041">
    <property type="entry name" value="PPR_2"/>
    <property type="match status" value="2"/>
</dbReference>
<dbReference type="Gene3D" id="1.25.40.10">
    <property type="entry name" value="Tetratricopeptide repeat domain"/>
    <property type="match status" value="4"/>
</dbReference>
<protein>
    <recommendedName>
        <fullName evidence="6">Pentatricopeptide repeat-containing protein</fullName>
    </recommendedName>
</protein>
<dbReference type="Proteomes" id="UP001345219">
    <property type="component" value="Chromosome 12"/>
</dbReference>
<dbReference type="EMBL" id="JAXIOK010000019">
    <property type="protein sequence ID" value="KAK4748189.1"/>
    <property type="molecule type" value="Genomic_DNA"/>
</dbReference>
<sequence>MVKKQYFKECYVISSKPSSSSTFLQSFRPSSLFLLTPSGKMPTSLLHQFQLQPLSSLHHQQYSIIGIRSAHLSSTEQKPSSSSANRTVQSCLTAAEVQPTKFDVIPRRSRRMHVQHLIEHIRAVHKKDRVEFLDRMVARRQDCSVGTGSSFDLNDLLMALVLAEEPDLALRTFSIVSVKGLLVPDSWTYSTLIRCHCMKGHLDEAQQVFDFMTESGFSPTVATVTELINSYCRKGGLKGAFAVFDSMGRIGISPTIQTYNCLIKGLCYVGRVEEALDMLKGIMNNGPVKPDIYTYTAVMDGFCKVGRSDEALELLKEAMEGGLSPNVVTYNTLFNGYTREGRPGKGLGVLRRMKERGCLPDCVSYRTLIHGLLKWGKARAALRVYREMEGSGFEVDERMMNVLVRGLCRASLKGSNANANATDLLEGACQLFGKMQSMDLAVDYNTYGLVVSSLSVGRRSEEALVNVERMVGEGLWPRMIDLEGVIKGLCKEGKIEKALSVLVLMEGGRYPRRRVPYNILVTEFNRIGMVSSACSVYGIALKRGVIPEKKPKLGRVVYL</sequence>
<dbReference type="NCBIfam" id="TIGR00756">
    <property type="entry name" value="PPR"/>
    <property type="match status" value="6"/>
</dbReference>
<keyword evidence="5" id="KW-1185">Reference proteome</keyword>
<feature type="repeat" description="PPR" evidence="3">
    <location>
        <begin position="220"/>
        <end position="254"/>
    </location>
</feature>
<dbReference type="PROSITE" id="PS51375">
    <property type="entry name" value="PPR"/>
    <property type="match status" value="6"/>
</dbReference>
<dbReference type="AlphaFoldDB" id="A0AAN7GT60"/>
<keyword evidence="2" id="KW-0677">Repeat</keyword>
<organism evidence="4 5">
    <name type="scientific">Trapa incisa</name>
    <dbReference type="NCBI Taxonomy" id="236973"/>
    <lineage>
        <taxon>Eukaryota</taxon>
        <taxon>Viridiplantae</taxon>
        <taxon>Streptophyta</taxon>
        <taxon>Embryophyta</taxon>
        <taxon>Tracheophyta</taxon>
        <taxon>Spermatophyta</taxon>
        <taxon>Magnoliopsida</taxon>
        <taxon>eudicotyledons</taxon>
        <taxon>Gunneridae</taxon>
        <taxon>Pentapetalae</taxon>
        <taxon>rosids</taxon>
        <taxon>malvids</taxon>
        <taxon>Myrtales</taxon>
        <taxon>Lythraceae</taxon>
        <taxon>Trapa</taxon>
    </lineage>
</organism>
<comment type="caution">
    <text evidence="4">The sequence shown here is derived from an EMBL/GenBank/DDBJ whole genome shotgun (WGS) entry which is preliminary data.</text>
</comment>
<evidence type="ECO:0008006" key="6">
    <source>
        <dbReference type="Google" id="ProtNLM"/>
    </source>
</evidence>
<gene>
    <name evidence="4" type="ORF">SAY87_014775</name>
</gene>
<feature type="repeat" description="PPR" evidence="3">
    <location>
        <begin position="326"/>
        <end position="360"/>
    </location>
</feature>
<feature type="repeat" description="PPR" evidence="3">
    <location>
        <begin position="255"/>
        <end position="289"/>
    </location>
</feature>
<dbReference type="Pfam" id="PF12854">
    <property type="entry name" value="PPR_1"/>
    <property type="match status" value="2"/>
</dbReference>
<dbReference type="PANTHER" id="PTHR46128:SF302">
    <property type="entry name" value="PENTACOTRIPEPTIDE-REPEAT REGION OF PRORP DOMAIN-CONTAINING PROTEIN"/>
    <property type="match status" value="1"/>
</dbReference>
<dbReference type="Pfam" id="PF01535">
    <property type="entry name" value="PPR"/>
    <property type="match status" value="1"/>
</dbReference>
<evidence type="ECO:0000313" key="4">
    <source>
        <dbReference type="EMBL" id="KAK4748189.1"/>
    </source>
</evidence>
<feature type="repeat" description="PPR" evidence="3">
    <location>
        <begin position="185"/>
        <end position="219"/>
    </location>
</feature>
<evidence type="ECO:0000256" key="1">
    <source>
        <dbReference type="ARBA" id="ARBA00007626"/>
    </source>
</evidence>
<dbReference type="InterPro" id="IPR050872">
    <property type="entry name" value="PPR_P_subfamily"/>
</dbReference>
<feature type="repeat" description="PPR" evidence="3">
    <location>
        <begin position="361"/>
        <end position="395"/>
    </location>
</feature>
<accession>A0AAN7GT60</accession>
<evidence type="ECO:0000313" key="5">
    <source>
        <dbReference type="Proteomes" id="UP001345219"/>
    </source>
</evidence>